<organism evidence="3">
    <name type="scientific">Triatoma infestans</name>
    <name type="common">Assassin bug</name>
    <dbReference type="NCBI Taxonomy" id="30076"/>
    <lineage>
        <taxon>Eukaryota</taxon>
        <taxon>Metazoa</taxon>
        <taxon>Ecdysozoa</taxon>
        <taxon>Arthropoda</taxon>
        <taxon>Hexapoda</taxon>
        <taxon>Insecta</taxon>
        <taxon>Pterygota</taxon>
        <taxon>Neoptera</taxon>
        <taxon>Paraneoptera</taxon>
        <taxon>Hemiptera</taxon>
        <taxon>Heteroptera</taxon>
        <taxon>Panheteroptera</taxon>
        <taxon>Cimicomorpha</taxon>
        <taxon>Reduviidae</taxon>
        <taxon>Triatominae</taxon>
        <taxon>Triatoma</taxon>
    </lineage>
</organism>
<dbReference type="Gene3D" id="1.10.238.200">
    <property type="entry name" value="Cullin, PONY binding domain"/>
    <property type="match status" value="1"/>
</dbReference>
<dbReference type="PANTHER" id="PTHR12281">
    <property type="entry name" value="RP42 RELATED"/>
    <property type="match status" value="1"/>
</dbReference>
<dbReference type="GO" id="GO:0045116">
    <property type="term" value="P:protein neddylation"/>
    <property type="evidence" value="ECO:0007669"/>
    <property type="project" value="TreeGrafter"/>
</dbReference>
<dbReference type="Pfam" id="PF03556">
    <property type="entry name" value="Cullin_binding"/>
    <property type="match status" value="1"/>
</dbReference>
<evidence type="ECO:0000313" key="3">
    <source>
        <dbReference type="EMBL" id="JAR98153.1"/>
    </source>
</evidence>
<evidence type="ECO:0000256" key="1">
    <source>
        <dbReference type="RuleBase" id="RU410713"/>
    </source>
</evidence>
<name>A0A161M512_TRIIF</name>
<dbReference type="GO" id="GO:0031624">
    <property type="term" value="F:ubiquitin conjugating enzyme binding"/>
    <property type="evidence" value="ECO:0007669"/>
    <property type="project" value="TreeGrafter"/>
</dbReference>
<dbReference type="GO" id="GO:0000151">
    <property type="term" value="C:ubiquitin ligase complex"/>
    <property type="evidence" value="ECO:0007669"/>
    <property type="project" value="TreeGrafter"/>
</dbReference>
<dbReference type="EMBL" id="GEMB01005157">
    <property type="protein sequence ID" value="JAR98153.1"/>
    <property type="molecule type" value="Transcribed_RNA"/>
</dbReference>
<proteinExistence type="predicted"/>
<dbReference type="GO" id="GO:0032182">
    <property type="term" value="F:ubiquitin-like protein binding"/>
    <property type="evidence" value="ECO:0007669"/>
    <property type="project" value="TreeGrafter"/>
</dbReference>
<reference evidence="3" key="2">
    <citation type="journal article" date="2017" name="J. Med. Entomol.">
        <title>Transcriptome Analysis of the Triatoma infestans (Hemiptera: Reduviidae) Integument.</title>
        <authorList>
            <person name="Calderon-Fernandez G.M."/>
            <person name="Moriconi D.E."/>
            <person name="Dulbecco A.B."/>
            <person name="Juarez M.P."/>
        </authorList>
    </citation>
    <scope>NUCLEOTIDE SEQUENCE</scope>
    <source>
        <strain evidence="3">Int1</strain>
        <tissue evidence="3">Integument</tissue>
    </source>
</reference>
<dbReference type="PANTHER" id="PTHR12281:SF32">
    <property type="entry name" value="DCN1-LIKE PROTEIN"/>
    <property type="match status" value="1"/>
</dbReference>
<sequence>MQKNPVQKGLELDMAITYWNIALQGRFRFLDLWCQFLQEHHKRSIPKVYFGICLLRFCHGY</sequence>
<dbReference type="PROSITE" id="PS51229">
    <property type="entry name" value="DCUN1"/>
    <property type="match status" value="1"/>
</dbReference>
<feature type="domain" description="DCUN1" evidence="2">
    <location>
        <begin position="1"/>
        <end position="61"/>
    </location>
</feature>
<comment type="function">
    <text evidence="1">Neddylation of cullins play an essential role in the regulation of SCF-type complexes activity.</text>
</comment>
<accession>A0A161M512</accession>
<dbReference type="GO" id="GO:0097602">
    <property type="term" value="F:cullin family protein binding"/>
    <property type="evidence" value="ECO:0007669"/>
    <property type="project" value="TreeGrafter"/>
</dbReference>
<evidence type="ECO:0000259" key="2">
    <source>
        <dbReference type="PROSITE" id="PS51229"/>
    </source>
</evidence>
<dbReference type="InterPro" id="IPR014764">
    <property type="entry name" value="DCN-prot"/>
</dbReference>
<dbReference type="AlphaFoldDB" id="A0A161M512"/>
<dbReference type="InterPro" id="IPR005176">
    <property type="entry name" value="PONY_dom"/>
</dbReference>
<dbReference type="InterPro" id="IPR042460">
    <property type="entry name" value="DCN1-like_PONY"/>
</dbReference>
<protein>
    <recommendedName>
        <fullName evidence="1">Defective in cullin neddylation protein</fullName>
    </recommendedName>
</protein>
<reference evidence="3" key="1">
    <citation type="submission" date="2016-04" db="EMBL/GenBank/DDBJ databases">
        <authorList>
            <person name="Calderon-Fernandez G.M.Sr."/>
        </authorList>
    </citation>
    <scope>NUCLEOTIDE SEQUENCE</scope>
    <source>
        <strain evidence="3">Int1</strain>
        <tissue evidence="3">Integument</tissue>
    </source>
</reference>